<dbReference type="OrthoDB" id="9788984at2"/>
<dbReference type="PANTHER" id="PTHR38692">
    <property type="entry name" value="PROTEIN SMG"/>
    <property type="match status" value="1"/>
</dbReference>
<gene>
    <name evidence="1" type="primary">smg</name>
    <name evidence="2" type="ORF">FOKN1_0358</name>
</gene>
<accession>A0A1Z4VMV3</accession>
<comment type="similarity">
    <text evidence="1">Belongs to the Smg family.</text>
</comment>
<proteinExistence type="inferred from homology"/>
<dbReference type="Pfam" id="PF04361">
    <property type="entry name" value="DUF494"/>
    <property type="match status" value="1"/>
</dbReference>
<name>A0A1Z4VMV3_9GAMM</name>
<evidence type="ECO:0000313" key="3">
    <source>
        <dbReference type="Proteomes" id="UP000218765"/>
    </source>
</evidence>
<evidence type="ECO:0000256" key="1">
    <source>
        <dbReference type="HAMAP-Rule" id="MF_00598"/>
    </source>
</evidence>
<dbReference type="RefSeq" id="WP_096364135.1">
    <property type="nucleotide sequence ID" value="NZ_AP018052.1"/>
</dbReference>
<evidence type="ECO:0000313" key="2">
    <source>
        <dbReference type="EMBL" id="BAZ92762.1"/>
    </source>
</evidence>
<protein>
    <recommendedName>
        <fullName evidence="1">Protein Smg homolog</fullName>
    </recommendedName>
</protein>
<keyword evidence="3" id="KW-1185">Reference proteome</keyword>
<reference evidence="2 3" key="1">
    <citation type="submission" date="2017-05" db="EMBL/GenBank/DDBJ databases">
        <title>Thiocyanate degradation by Thiohalobacter thiocyanaticus FOKN1.</title>
        <authorList>
            <person name="Oshiki M."/>
            <person name="Fukushima T."/>
            <person name="Kawano S."/>
            <person name="Nakagawa J."/>
        </authorList>
    </citation>
    <scope>NUCLEOTIDE SEQUENCE [LARGE SCALE GENOMIC DNA]</scope>
    <source>
        <strain evidence="2 3">FOKN1</strain>
    </source>
</reference>
<dbReference type="EMBL" id="AP018052">
    <property type="protein sequence ID" value="BAZ92762.1"/>
    <property type="molecule type" value="Genomic_DNA"/>
</dbReference>
<dbReference type="PANTHER" id="PTHR38692:SF1">
    <property type="entry name" value="PROTEIN SMG"/>
    <property type="match status" value="1"/>
</dbReference>
<sequence length="159" mass="18757">MKESMFDVLMYLFENYYMDDDPEWHPDRESLHVELIEAGFTPGEINKAFEWLDGLAQYRDVSLPNPQPRRALRVYTDAECQRLDLECRGFILFLEQMDILTPASRELIIDRVMALDAEEVDIDQLKWIILMVLFNQPGEEAAYAWMEDLVFDEYAGKLH</sequence>
<dbReference type="InterPro" id="IPR007456">
    <property type="entry name" value="Smg"/>
</dbReference>
<dbReference type="Proteomes" id="UP000218765">
    <property type="component" value="Chromosome"/>
</dbReference>
<dbReference type="NCBIfam" id="NF002897">
    <property type="entry name" value="PRK03430.1"/>
    <property type="match status" value="1"/>
</dbReference>
<organism evidence="2 3">
    <name type="scientific">Thiohalobacter thiocyanaticus</name>
    <dbReference type="NCBI Taxonomy" id="585455"/>
    <lineage>
        <taxon>Bacteria</taxon>
        <taxon>Pseudomonadati</taxon>
        <taxon>Pseudomonadota</taxon>
        <taxon>Gammaproteobacteria</taxon>
        <taxon>Thiohalobacterales</taxon>
        <taxon>Thiohalobacteraceae</taxon>
        <taxon>Thiohalobacter</taxon>
    </lineage>
</organism>
<dbReference type="AlphaFoldDB" id="A0A1Z4VMV3"/>
<dbReference type="KEGG" id="ttc:FOKN1_0358"/>
<dbReference type="HAMAP" id="MF_00598">
    <property type="entry name" value="Smg"/>
    <property type="match status" value="1"/>
</dbReference>